<evidence type="ECO:0000313" key="1">
    <source>
        <dbReference type="EMBL" id="OXV07058.1"/>
    </source>
</evidence>
<dbReference type="AlphaFoldDB" id="A0A232LSQ5"/>
<evidence type="ECO:0008006" key="3">
    <source>
        <dbReference type="Google" id="ProtNLM"/>
    </source>
</evidence>
<sequence length="165" mass="18537">MSAIFGSYGLNLVFGDFKASTSTYTKVPDIVCTDLSGQLRFISEIKTPWVLDHFLQPAIEDEMDLRSVLGQIAMYLRETSLKYGFVSTYEETIFLRQELVAGNWGLQYSPVIGHSTSATVITPANFSGTVSLRQCFWHLSALARAGHVAMNTLPEAKWTTNRRRY</sequence>
<keyword evidence="2" id="KW-1185">Reference proteome</keyword>
<organism evidence="1 2">
    <name type="scientific">Elaphomyces granulatus</name>
    <dbReference type="NCBI Taxonomy" id="519963"/>
    <lineage>
        <taxon>Eukaryota</taxon>
        <taxon>Fungi</taxon>
        <taxon>Dikarya</taxon>
        <taxon>Ascomycota</taxon>
        <taxon>Pezizomycotina</taxon>
        <taxon>Eurotiomycetes</taxon>
        <taxon>Eurotiomycetidae</taxon>
        <taxon>Eurotiales</taxon>
        <taxon>Elaphomycetaceae</taxon>
        <taxon>Elaphomyces</taxon>
    </lineage>
</organism>
<protein>
    <recommendedName>
        <fullName evidence="3">Fungal-type protein kinase domain-containing protein</fullName>
    </recommendedName>
</protein>
<evidence type="ECO:0000313" key="2">
    <source>
        <dbReference type="Proteomes" id="UP000243515"/>
    </source>
</evidence>
<reference evidence="1 2" key="1">
    <citation type="journal article" date="2015" name="Environ. Microbiol.">
        <title>Metagenome sequence of Elaphomyces granulatus from sporocarp tissue reveals Ascomycota ectomycorrhizal fingerprints of genome expansion and a Proteobacteria-rich microbiome.</title>
        <authorList>
            <person name="Quandt C.A."/>
            <person name="Kohler A."/>
            <person name="Hesse C.N."/>
            <person name="Sharpton T.J."/>
            <person name="Martin F."/>
            <person name="Spatafora J.W."/>
        </authorList>
    </citation>
    <scope>NUCLEOTIDE SEQUENCE [LARGE SCALE GENOMIC DNA]</scope>
    <source>
        <strain evidence="1 2">OSC145934</strain>
    </source>
</reference>
<dbReference type="EMBL" id="NPHW01005156">
    <property type="protein sequence ID" value="OXV07058.1"/>
    <property type="molecule type" value="Genomic_DNA"/>
</dbReference>
<dbReference type="Proteomes" id="UP000243515">
    <property type="component" value="Unassembled WGS sequence"/>
</dbReference>
<gene>
    <name evidence="1" type="ORF">Egran_05177</name>
</gene>
<name>A0A232LSQ5_9EURO</name>
<proteinExistence type="predicted"/>
<comment type="caution">
    <text evidence="1">The sequence shown here is derived from an EMBL/GenBank/DDBJ whole genome shotgun (WGS) entry which is preliminary data.</text>
</comment>
<dbReference type="OrthoDB" id="2156052at2759"/>
<accession>A0A232LSQ5</accession>